<evidence type="ECO:0000313" key="1">
    <source>
        <dbReference type="EMBL" id="QHR78483.1"/>
    </source>
</evidence>
<dbReference type="KEGG" id="vg:65103304"/>
<evidence type="ECO:0008006" key="3">
    <source>
        <dbReference type="Google" id="ProtNLM"/>
    </source>
</evidence>
<accession>A0A6B9XMH5</accession>
<dbReference type="EMBL" id="MN803438">
    <property type="protein sequence ID" value="QHR78483.1"/>
    <property type="molecule type" value="Genomic_DNA"/>
</dbReference>
<evidence type="ECO:0000313" key="2">
    <source>
        <dbReference type="Proteomes" id="UP000678193"/>
    </source>
</evidence>
<protein>
    <recommendedName>
        <fullName evidence="3">F-box domain-containing protein</fullName>
    </recommendedName>
</protein>
<dbReference type="GeneID" id="65103304"/>
<reference evidence="1" key="1">
    <citation type="journal article" date="2020" name="Arch. Virol.">
        <title>Complete genome sequence and analysis of a novel lymphocystivirus detected in whitemouth croaker (Micropogonias furnieri): lymphocystis disease virus 4.</title>
        <authorList>
            <person name="Doszpoly A."/>
            <person name="Kajan G.L."/>
            <person name="Puentes R."/>
            <person name="Perretta A."/>
        </authorList>
    </citation>
    <scope>NUCLEOTIDE SEQUENCE</scope>
    <source>
        <strain evidence="1">LCDV-WC</strain>
    </source>
</reference>
<name>A0A6B9XMH5_9VIRU</name>
<dbReference type="RefSeq" id="YP_010087971.1">
    <property type="nucleotide sequence ID" value="NC_055603.1"/>
</dbReference>
<organism evidence="1 2">
    <name type="scientific">Lymphocystis disease virus 4</name>
    <dbReference type="NCBI Taxonomy" id="2704413"/>
    <lineage>
        <taxon>Viruses</taxon>
        <taxon>Varidnaviria</taxon>
        <taxon>Bamfordvirae</taxon>
        <taxon>Nucleocytoviricota</taxon>
        <taxon>Megaviricetes</taxon>
        <taxon>Pimascovirales</taxon>
        <taxon>Pimascovirales incertae sedis</taxon>
        <taxon>Iridoviridae</taxon>
        <taxon>Alphairidovirinae</taxon>
        <taxon>Lymphocystivirus</taxon>
        <taxon>Lymphocystivirus micropogonias1</taxon>
    </lineage>
</organism>
<keyword evidence="2" id="KW-1185">Reference proteome</keyword>
<dbReference type="Proteomes" id="UP000678193">
    <property type="component" value="Segment"/>
</dbReference>
<proteinExistence type="predicted"/>
<sequence length="312" mass="37692">MNVLFETHLVENNNEFDPNEWEEIEEELDSDLIYNLPIELKYKILSYLSASMLFELKLDNKMYWEIERIKKPFLSWNFKFDWSLVNFPRHIKINKQLHAYNLIGDKLHRCLSRHLKNFSGLLIVNDYCPIKQCFEIELESMTKIQFFPNNRPLIKGVPSLVDHPKAQRFYRTYKMLTDQKYSYPPVHIKTDLSIVDWNLTRWLPPYYDFEDCTDQCVYNTTKIYETDSFLMITTEPINIEHDDLEFDYKFQSSPKLTTWKIFRNKFLIGIAILCDVSTYKEFPLKYYTPKNTKFYKKYLEVEKLEELICESV</sequence>